<sequence>MSSYTHSVDGVDVLAHPSKYYDKDVRRFSYSRTRATYYRRRNIWDNEKQDASQSQRRRGSNDDRPTQARRFLVDVEETEKAILSQEDTNGDFQITIEDAGPKVLQVPTAGSGGFQRFEIRGTYMLSNLLQEIALAKEMGRKSVVIDEARLNENPVNRLSRMIKTSFWDGLVRRIDANGIEIICADPKNTKGDANPRVYVPHDDIPAFDYYSKISRERPHLKLEVVKLPEVITPQYVRNINSKFGILSLAANVSYDENKNCVYDPITFAVPGGRFNEMYGWDSYFESLGLLVDGRVELAKGMVEHFIYEIKHYGKILNANRSYYLTRSQPPFLTDMVLRVYQCLPSEDEKSNLLWLRRAMGAAIHEYHNVWTSKPRLDEETGLSCYHPTGIGMPPETESTHFDHLLEPYANALGVSIEEYKDLYNNRQISEPELDAYFVHDRAVRESGHDTTYRLEKRCADLATVDLNCLLYKYEVDIAETITELFSGSLELDDGTVWKAETWKKRAEERKRSMDKYMWNDDVGMYFDYDVRLKERITYESVTTSWALWAGCATEEQALKIAKNICTKFEVIGGLVSGTEESRGEITLSRPNRQWDYPFGWAPHQMLAWKGLYKYGFVDVSRRLAYRWLYTITKSFVDFNGVVPEKFDVVKLTHRVKVEYGNVGTDFKMVPREGFGWMNASYQVGLTYITNHMKRALGALTPPDVFFARANWSTDSTPSHTPSVTPPEPPVFTVDTKSLLRSASQADNDKLRKTGGDPKDSIVNYELHSISESASNVPATIYEENTKESK</sequence>
<evidence type="ECO:0000256" key="3">
    <source>
        <dbReference type="ARBA" id="ARBA00022801"/>
    </source>
</evidence>
<dbReference type="EMBL" id="JANBPU010000009">
    <property type="protein sequence ID" value="KAJ1920850.1"/>
    <property type="molecule type" value="Genomic_DNA"/>
</dbReference>
<feature type="region of interest" description="Disordered" evidence="6">
    <location>
        <begin position="47"/>
        <end position="69"/>
    </location>
</feature>
<name>A0A9W8DSB7_9FUNG</name>
<dbReference type="Proteomes" id="UP001150538">
    <property type="component" value="Unassembled WGS sequence"/>
</dbReference>
<evidence type="ECO:0000256" key="1">
    <source>
        <dbReference type="ARBA" id="ARBA00001576"/>
    </source>
</evidence>
<dbReference type="Gene3D" id="1.50.10.10">
    <property type="match status" value="1"/>
</dbReference>
<dbReference type="GO" id="GO:0005993">
    <property type="term" value="P:trehalose catabolic process"/>
    <property type="evidence" value="ECO:0007669"/>
    <property type="project" value="InterPro"/>
</dbReference>
<dbReference type="SUPFAM" id="SSF48208">
    <property type="entry name" value="Six-hairpin glycosidases"/>
    <property type="match status" value="1"/>
</dbReference>
<dbReference type="Pfam" id="PF07492">
    <property type="entry name" value="Trehalase_Ca-bi"/>
    <property type="match status" value="1"/>
</dbReference>
<feature type="domain" description="Neutral trehalase Ca2+ binding" evidence="7">
    <location>
        <begin position="80"/>
        <end position="107"/>
    </location>
</feature>
<dbReference type="OrthoDB" id="3542292at2759"/>
<dbReference type="InterPro" id="IPR018232">
    <property type="entry name" value="Glyco_hydro_37_CS"/>
</dbReference>
<protein>
    <recommendedName>
        <fullName evidence="5">Trehalase</fullName>
        <ecNumber evidence="5">3.2.1.28</ecNumber>
    </recommendedName>
    <alternativeName>
        <fullName evidence="5">Alpha-trehalose glucohydrolase</fullName>
    </alternativeName>
</protein>
<evidence type="ECO:0000259" key="7">
    <source>
        <dbReference type="Pfam" id="PF07492"/>
    </source>
</evidence>
<keyword evidence="9" id="KW-1185">Reference proteome</keyword>
<feature type="region of interest" description="Disordered" evidence="6">
    <location>
        <begin position="742"/>
        <end position="761"/>
    </location>
</feature>
<dbReference type="PROSITE" id="PS00927">
    <property type="entry name" value="TREHALASE_1"/>
    <property type="match status" value="1"/>
</dbReference>
<comment type="similarity">
    <text evidence="2 5">Belongs to the glycosyl hydrolase 37 family.</text>
</comment>
<evidence type="ECO:0000313" key="9">
    <source>
        <dbReference type="Proteomes" id="UP001150538"/>
    </source>
</evidence>
<dbReference type="GO" id="GO:0004555">
    <property type="term" value="F:alpha,alpha-trehalase activity"/>
    <property type="evidence" value="ECO:0007669"/>
    <property type="project" value="UniProtKB-EC"/>
</dbReference>
<evidence type="ECO:0000256" key="6">
    <source>
        <dbReference type="SAM" id="MobiDB-lite"/>
    </source>
</evidence>
<comment type="caution">
    <text evidence="8">The sequence shown here is derived from an EMBL/GenBank/DDBJ whole genome shotgun (WGS) entry which is preliminary data.</text>
</comment>
<accession>A0A9W8DSB7</accession>
<dbReference type="InterPro" id="IPR008928">
    <property type="entry name" value="6-hairpin_glycosidase_sf"/>
</dbReference>
<keyword evidence="3 5" id="KW-0378">Hydrolase</keyword>
<proteinExistence type="inferred from homology"/>
<feature type="compositionally biased region" description="Basic and acidic residues" evidence="6">
    <location>
        <begin position="746"/>
        <end position="759"/>
    </location>
</feature>
<dbReference type="PRINTS" id="PR00744">
    <property type="entry name" value="GLHYDRLASE37"/>
</dbReference>
<dbReference type="EC" id="3.2.1.28" evidence="5"/>
<dbReference type="PROSITE" id="PS00928">
    <property type="entry name" value="TREHALASE_2"/>
    <property type="match status" value="1"/>
</dbReference>
<evidence type="ECO:0000313" key="8">
    <source>
        <dbReference type="EMBL" id="KAJ1920850.1"/>
    </source>
</evidence>
<dbReference type="InterPro" id="IPR001661">
    <property type="entry name" value="Glyco_hydro_37"/>
</dbReference>
<dbReference type="InterPro" id="IPR012341">
    <property type="entry name" value="6hp_glycosidase-like_sf"/>
</dbReference>
<comment type="catalytic activity">
    <reaction evidence="1 5">
        <text>alpha,alpha-trehalose + H2O = alpha-D-glucose + beta-D-glucose</text>
        <dbReference type="Rhea" id="RHEA:32675"/>
        <dbReference type="ChEBI" id="CHEBI:15377"/>
        <dbReference type="ChEBI" id="CHEBI:15903"/>
        <dbReference type="ChEBI" id="CHEBI:16551"/>
        <dbReference type="ChEBI" id="CHEBI:17925"/>
        <dbReference type="EC" id="3.2.1.28"/>
    </reaction>
</comment>
<gene>
    <name evidence="8" type="primary">NTH1</name>
    <name evidence="8" type="ORF">H4219_001087</name>
</gene>
<dbReference type="AlphaFoldDB" id="A0A9W8DSB7"/>
<evidence type="ECO:0000256" key="4">
    <source>
        <dbReference type="ARBA" id="ARBA00023295"/>
    </source>
</evidence>
<evidence type="ECO:0000256" key="2">
    <source>
        <dbReference type="ARBA" id="ARBA00005615"/>
    </source>
</evidence>
<dbReference type="PANTHER" id="PTHR23403:SF6">
    <property type="entry name" value="CYTOSOLIC NEUTRAL TREHALASE-RELATED"/>
    <property type="match status" value="1"/>
</dbReference>
<evidence type="ECO:0000256" key="5">
    <source>
        <dbReference type="RuleBase" id="RU361180"/>
    </source>
</evidence>
<dbReference type="InterPro" id="IPR011120">
    <property type="entry name" value="Trehalase_Ca-bd"/>
</dbReference>
<organism evidence="8 9">
    <name type="scientific">Mycoemilia scoparia</name>
    <dbReference type="NCBI Taxonomy" id="417184"/>
    <lineage>
        <taxon>Eukaryota</taxon>
        <taxon>Fungi</taxon>
        <taxon>Fungi incertae sedis</taxon>
        <taxon>Zoopagomycota</taxon>
        <taxon>Kickxellomycotina</taxon>
        <taxon>Kickxellomycetes</taxon>
        <taxon>Kickxellales</taxon>
        <taxon>Kickxellaceae</taxon>
        <taxon>Mycoemilia</taxon>
    </lineage>
</organism>
<dbReference type="Pfam" id="PF01204">
    <property type="entry name" value="Trehalase"/>
    <property type="match status" value="1"/>
</dbReference>
<dbReference type="PANTHER" id="PTHR23403">
    <property type="entry name" value="TREHALASE"/>
    <property type="match status" value="1"/>
</dbReference>
<reference evidence="8" key="1">
    <citation type="submission" date="2022-07" db="EMBL/GenBank/DDBJ databases">
        <title>Phylogenomic reconstructions and comparative analyses of Kickxellomycotina fungi.</title>
        <authorList>
            <person name="Reynolds N.K."/>
            <person name="Stajich J.E."/>
            <person name="Barry K."/>
            <person name="Grigoriev I.V."/>
            <person name="Crous P."/>
            <person name="Smith M.E."/>
        </authorList>
    </citation>
    <scope>NUCLEOTIDE SEQUENCE</scope>
    <source>
        <strain evidence="8">NBRC 100468</strain>
    </source>
</reference>
<dbReference type="GO" id="GO:0005509">
    <property type="term" value="F:calcium ion binding"/>
    <property type="evidence" value="ECO:0007669"/>
    <property type="project" value="InterPro"/>
</dbReference>
<keyword evidence="4 5" id="KW-0326">Glycosidase</keyword>
<dbReference type="GO" id="GO:0005737">
    <property type="term" value="C:cytoplasm"/>
    <property type="evidence" value="ECO:0007669"/>
    <property type="project" value="InterPro"/>
</dbReference>